<dbReference type="CDD" id="cd24119">
    <property type="entry name" value="ASKHA_NBD_MtPPX2-like"/>
    <property type="match status" value="1"/>
</dbReference>
<evidence type="ECO:0000313" key="3">
    <source>
        <dbReference type="EMBL" id="ACZ20741.1"/>
    </source>
</evidence>
<dbReference type="eggNOG" id="COG0248">
    <property type="taxonomic scope" value="Bacteria"/>
</dbReference>
<dbReference type="RefSeq" id="WP_012865810.1">
    <property type="nucleotide sequence ID" value="NC_013521.1"/>
</dbReference>
<name>D1BBW1_SANKS</name>
<dbReference type="PANTHER" id="PTHR30005">
    <property type="entry name" value="EXOPOLYPHOSPHATASE"/>
    <property type="match status" value="1"/>
</dbReference>
<evidence type="ECO:0000259" key="2">
    <source>
        <dbReference type="Pfam" id="PF02541"/>
    </source>
</evidence>
<organism evidence="3 4">
    <name type="scientific">Sanguibacter keddieii (strain ATCC 51767 / DSM 10542 / NCFB 3025 / ST-74)</name>
    <dbReference type="NCBI Taxonomy" id="446469"/>
    <lineage>
        <taxon>Bacteria</taxon>
        <taxon>Bacillati</taxon>
        <taxon>Actinomycetota</taxon>
        <taxon>Actinomycetes</taxon>
        <taxon>Micrococcales</taxon>
        <taxon>Sanguibacteraceae</taxon>
        <taxon>Sanguibacter</taxon>
    </lineage>
</organism>
<dbReference type="SUPFAM" id="SSF53067">
    <property type="entry name" value="Actin-like ATPase domain"/>
    <property type="match status" value="2"/>
</dbReference>
<feature type="region of interest" description="Disordered" evidence="1">
    <location>
        <begin position="1"/>
        <end position="37"/>
    </location>
</feature>
<dbReference type="HOGENOM" id="CLU_025908_1_2_11"/>
<dbReference type="OrthoDB" id="9793035at2"/>
<dbReference type="InterPro" id="IPR043129">
    <property type="entry name" value="ATPase_NBD"/>
</dbReference>
<gene>
    <name evidence="3" type="ordered locus">Sked_07880</name>
</gene>
<dbReference type="Pfam" id="PF02541">
    <property type="entry name" value="Ppx-GppA"/>
    <property type="match status" value="1"/>
</dbReference>
<feature type="domain" description="Ppx/GppA phosphatase N-terminal" evidence="2">
    <location>
        <begin position="59"/>
        <end position="322"/>
    </location>
</feature>
<accession>D1BBW1</accession>
<proteinExistence type="predicted"/>
<dbReference type="Gene3D" id="3.30.420.40">
    <property type="match status" value="1"/>
</dbReference>
<evidence type="ECO:0000256" key="1">
    <source>
        <dbReference type="SAM" id="MobiDB-lite"/>
    </source>
</evidence>
<dbReference type="AlphaFoldDB" id="D1BBW1"/>
<evidence type="ECO:0000313" key="4">
    <source>
        <dbReference type="Proteomes" id="UP000000322"/>
    </source>
</evidence>
<dbReference type="EMBL" id="CP001819">
    <property type="protein sequence ID" value="ACZ20741.1"/>
    <property type="molecule type" value="Genomic_DNA"/>
</dbReference>
<dbReference type="Proteomes" id="UP000000322">
    <property type="component" value="Chromosome"/>
</dbReference>
<dbReference type="InterPro" id="IPR003695">
    <property type="entry name" value="Ppx_GppA_N"/>
</dbReference>
<sequence>MTSAAHPSPLSSPVLSALTGPAGDADAPAASGPAPGSRRVAAIDCGTNSIRLLVADVDTEAGTLTDLVREMEVVRLGQGVDRTGRLAPEALERTLEATRRYAETCRELGAERVRFVATSASRDAENRQDFVDGVVAAIGVEPEVISGDEEAELSFRGATSVLGAGHTAPYLVVDLGGGSTEVVLGTDAPEAARSMDVGCVRMTERHLTPDPPTAEQVEAARADVRAALDSAAEVVPLGRAGTLVGLAGTVTTVTAHALGLERYDRDRINGSVLTVEQTLAACDDLLARSRDERASLGFMHPGRVDVIAAGALVWSEVVRRVRDEVAAAGGELTEVVTSEHDILDGIAWSVAQG</sequence>
<dbReference type="KEGG" id="ske:Sked_07880"/>
<dbReference type="InterPro" id="IPR050273">
    <property type="entry name" value="GppA/Ppx_hydrolase"/>
</dbReference>
<dbReference type="PANTHER" id="PTHR30005:SF13">
    <property type="entry name" value="EXOPOLYPHOSPHATASE 2"/>
    <property type="match status" value="1"/>
</dbReference>
<reference evidence="3 4" key="1">
    <citation type="journal article" date="2009" name="Stand. Genomic Sci.">
        <title>Complete genome sequence of Sanguibacter keddieii type strain (ST-74).</title>
        <authorList>
            <person name="Ivanova N."/>
            <person name="Sikorski J."/>
            <person name="Sims D."/>
            <person name="Brettin T."/>
            <person name="Detter J.C."/>
            <person name="Han C."/>
            <person name="Lapidus A."/>
            <person name="Copeland A."/>
            <person name="Glavina Del Rio T."/>
            <person name="Nolan M."/>
            <person name="Chen F."/>
            <person name="Lucas S."/>
            <person name="Tice H."/>
            <person name="Cheng J.F."/>
            <person name="Bruce D."/>
            <person name="Goodwin L."/>
            <person name="Pitluck S."/>
            <person name="Pati A."/>
            <person name="Mavromatis K."/>
            <person name="Chen A."/>
            <person name="Palaniappan K."/>
            <person name="D'haeseleer P."/>
            <person name="Chain P."/>
            <person name="Bristow J."/>
            <person name="Eisen J.A."/>
            <person name="Markowitz V."/>
            <person name="Hugenholtz P."/>
            <person name="Goker M."/>
            <person name="Pukall R."/>
            <person name="Klenk H.P."/>
            <person name="Kyrpides N.C."/>
        </authorList>
    </citation>
    <scope>NUCLEOTIDE SEQUENCE [LARGE SCALE GENOMIC DNA]</scope>
    <source>
        <strain evidence="4">ATCC 51767 / DSM 10542 / NCFB 3025 / ST-74</strain>
    </source>
</reference>
<dbReference type="Gene3D" id="3.30.420.150">
    <property type="entry name" value="Exopolyphosphatase. Domain 2"/>
    <property type="match status" value="1"/>
</dbReference>
<dbReference type="GO" id="GO:0016462">
    <property type="term" value="F:pyrophosphatase activity"/>
    <property type="evidence" value="ECO:0007669"/>
    <property type="project" value="TreeGrafter"/>
</dbReference>
<dbReference type="STRING" id="446469.Sked_07880"/>
<keyword evidence="4" id="KW-1185">Reference proteome</keyword>
<protein>
    <submittedName>
        <fullName evidence="3">Ppx/GppA phosphatase</fullName>
    </submittedName>
</protein>